<dbReference type="InterPro" id="IPR011041">
    <property type="entry name" value="Quinoprot_gluc/sorb_DH_b-prop"/>
</dbReference>
<sequence length="1614" mass="177147">MKIKRGVSGWLKIAAGFAVISVSLSFGSMFFGPGYSDVQPIGSFVNGNFPDVDLDQDPYEIAYPNIRFDWPLTYSIVPGQTRVIVGQLDGKIYWMEDNQAVPNKNLLVDFSNEIGDAVSPNIEVWDGGLLGLEIHPEFGTQGKNYIYIYYTTESETGDETLNSGGNGTFGCDLSNFHGNYIHLDRFEVNPSNMSFILDSRVRMMRRRMLNTTHRGGAMEFGDDGFLYIATGEQGRAVNAQNIIDNLDGGVLRIDVDMNSDRSHPPNRVMPEDAGESDEFTGRLYWIPNDNPFVSTSGDNFEEYYTVGNRSPHRMSKDSQTGKLFIGEVGQSTHDEINIVAKGKNYGWPVWEGEIAGPFNQCNIQMLNNMEHEVPLTSFSRDDAKSIIGGQVYRGSEFTSYNGKYISADWLTQKIFSVDINNGSHVTLGTLPKRPISFGEGSDGNIYYLLQGNNVQLLRFVAPLLSSGAPQLLSETGVFTDMNNLKVTNGFVPYETIDAFWSDGAVKKRWMALPNDGTYDSEEEQIQYSENGNWIFPVGSVLVKHFDYPTNENNPDITIKIETRFSIKNSDDNWTFLSYRWNSDQTDASLVNMTTGEERPIGILKTDGGIRTEIWRYPSTNECLNCHNESSQGTLGPRTRYLNSDYDYSTHISGGMVANQLVTLSHLGILNEQIFDSDTQDFLTYSSIDDPNATLEDKARSYLDLNCAYCHLPSNGLRAEFDLRLINSLEETGLLTAGIGEVVEGIGNDQKILYPGNAAKSHVFYRVNSTDSGIMMPPIAKGKIDEKGVALLKEWIDQLNVEPNTDGYNEPDTEVNLALLDDAVLGGSVDGGRGTMEAILYDPVTENYYTPTRFNEYGVAYGENLGRPGAEDGFRWQVDWSSTKLVNYITFGGTYPNQPQPNSMWRISYLRNGTWTVLEEGKGGWIDSGIYEWGGGAQYPIEADALRVQVYSDGGTDLVSIHLRGRGGVSGYVDDSSTATKATLVQYLPGDHGPDTTAPVITLNGANPQVIELGSGYTELGATTDDGSPVDIDSSSFMDVVGGYDIVYSSTDGTNRSEDVIRRVQVVDVPEAFNAPDADINLALLDDAVLGGSVDGGRGTMEAILYDPVTENYYTPTRFNEYGVAYGENLGRPGAEDGFRWQVDWSSTKLVNYITFGGTYPNQPQPNSMWRISYLRNGTWTVLEEGKGGWIDSGIYEWGGGAQYPIEADALRVQVYSDGGTDLVSIHLRGRGGVSGYVDDSSTATKATLVQYLPGDHGPDTTAPVITLNGANPQVIELGSGYTELGATTDDGSPVDIDSSSFMDVVGGYDIVYSSTDGTNRSEDVIRRVEVVDVPEAFNAPDADINLALLDDAVLGGSVDRGRGTMGAILYDPVTENYYTPTRFNEYGVGRYDNLGRPGAEDGFRWQVDWSSTKLVNYITFGGTYPNQPQPNSMWRISYLRNGTWTVLEEGKGGWIDSGIYEWGGGAQYPIEADAIRVQVYSDGGTDLVSIHLRGRGGVSGYVDDSSTATKATLVQYLPVSSISSKTSESPGNGMVVYPNPAVDETSVSFDFPTTVGTIRIFDVTGRLVQTIKGGPIDDRGLPISVRDMPEGMYFVKTTDTAGVGFQQKMLIQRQ</sequence>
<gene>
    <name evidence="5" type="ORF">SAMN05192540_0035</name>
</gene>
<evidence type="ECO:0000313" key="6">
    <source>
        <dbReference type="Proteomes" id="UP000183038"/>
    </source>
</evidence>
<name>A0A1H4J090_9FLAO</name>
<dbReference type="EMBL" id="FNTB01000001">
    <property type="protein sequence ID" value="SEB39734.1"/>
    <property type="molecule type" value="Genomic_DNA"/>
</dbReference>
<dbReference type="NCBIfam" id="TIGR04183">
    <property type="entry name" value="Por_Secre_tail"/>
    <property type="match status" value="1"/>
</dbReference>
<dbReference type="PANTHER" id="PTHR19328:SF13">
    <property type="entry name" value="HIPL1 PROTEIN"/>
    <property type="match status" value="1"/>
</dbReference>
<accession>A0A1H4J090</accession>
<dbReference type="Gene3D" id="2.120.10.30">
    <property type="entry name" value="TolB, C-terminal domain"/>
    <property type="match status" value="1"/>
</dbReference>
<evidence type="ECO:0000259" key="3">
    <source>
        <dbReference type="Pfam" id="PF16403"/>
    </source>
</evidence>
<dbReference type="OrthoDB" id="338827at2"/>
<dbReference type="SUPFAM" id="SSF50952">
    <property type="entry name" value="Soluble quinoprotein glucose dehydrogenase"/>
    <property type="match status" value="1"/>
</dbReference>
<dbReference type="PANTHER" id="PTHR19328">
    <property type="entry name" value="HEDGEHOG-INTERACTING PROTEIN"/>
    <property type="match status" value="1"/>
</dbReference>
<dbReference type="InterPro" id="IPR032179">
    <property type="entry name" value="Cry22Aa_Ig-like"/>
</dbReference>
<feature type="domain" description="Secretion system C-terminal sorting" evidence="4">
    <location>
        <begin position="1536"/>
        <end position="1610"/>
    </location>
</feature>
<evidence type="ECO:0000313" key="5">
    <source>
        <dbReference type="EMBL" id="SEB39734.1"/>
    </source>
</evidence>
<dbReference type="RefSeq" id="WP_074669656.1">
    <property type="nucleotide sequence ID" value="NZ_FNTB01000001.1"/>
</dbReference>
<keyword evidence="1" id="KW-0732">Signal</keyword>
<feature type="domain" description="Glucose/Sorbosone dehydrogenase" evidence="2">
    <location>
        <begin position="71"/>
        <end position="257"/>
    </location>
</feature>
<feature type="domain" description="Pesticidal crystal protein Cry22Aa Ig-like" evidence="3">
    <location>
        <begin position="1000"/>
        <end position="1065"/>
    </location>
</feature>
<dbReference type="Pfam" id="PF07995">
    <property type="entry name" value="GSDH"/>
    <property type="match status" value="2"/>
</dbReference>
<protein>
    <recommendedName>
        <fullName evidence="7">Por secretion system C-terminal sorting domain-containing protein</fullName>
    </recommendedName>
</protein>
<dbReference type="InterPro" id="IPR026444">
    <property type="entry name" value="Secre_tail"/>
</dbReference>
<dbReference type="Pfam" id="PF16403">
    <property type="entry name" value="Bact_surface_Ig-like"/>
    <property type="match status" value="2"/>
</dbReference>
<evidence type="ECO:0008006" key="7">
    <source>
        <dbReference type="Google" id="ProtNLM"/>
    </source>
</evidence>
<dbReference type="Pfam" id="PF18962">
    <property type="entry name" value="Por_Secre_tail"/>
    <property type="match status" value="1"/>
</dbReference>
<evidence type="ECO:0000256" key="1">
    <source>
        <dbReference type="ARBA" id="ARBA00022729"/>
    </source>
</evidence>
<feature type="domain" description="Glucose/Sorbosone dehydrogenase" evidence="2">
    <location>
        <begin position="286"/>
        <end position="458"/>
    </location>
</feature>
<dbReference type="InterPro" id="IPR011042">
    <property type="entry name" value="6-blade_b-propeller_TolB-like"/>
</dbReference>
<reference evidence="5 6" key="1">
    <citation type="submission" date="2016-10" db="EMBL/GenBank/DDBJ databases">
        <authorList>
            <person name="de Groot N.N."/>
        </authorList>
    </citation>
    <scope>NUCLEOTIDE SEQUENCE [LARGE SCALE GENOMIC DNA]</scope>
    <source>
        <strain evidence="5 6">MAR_2009_71</strain>
    </source>
</reference>
<evidence type="ECO:0000259" key="2">
    <source>
        <dbReference type="Pfam" id="PF07995"/>
    </source>
</evidence>
<feature type="domain" description="Pesticidal crystal protein Cry22Aa Ig-like" evidence="3">
    <location>
        <begin position="1265"/>
        <end position="1330"/>
    </location>
</feature>
<dbReference type="Proteomes" id="UP000183038">
    <property type="component" value="Unassembled WGS sequence"/>
</dbReference>
<dbReference type="InterPro" id="IPR012938">
    <property type="entry name" value="Glc/Sorbosone_DH"/>
</dbReference>
<proteinExistence type="predicted"/>
<organism evidence="5 6">
    <name type="scientific">Maribacter dokdonensis</name>
    <dbReference type="NCBI Taxonomy" id="320912"/>
    <lineage>
        <taxon>Bacteria</taxon>
        <taxon>Pseudomonadati</taxon>
        <taxon>Bacteroidota</taxon>
        <taxon>Flavobacteriia</taxon>
        <taxon>Flavobacteriales</taxon>
        <taxon>Flavobacteriaceae</taxon>
        <taxon>Maribacter</taxon>
    </lineage>
</organism>
<evidence type="ECO:0000259" key="4">
    <source>
        <dbReference type="Pfam" id="PF18962"/>
    </source>
</evidence>